<dbReference type="Proteomes" id="UP000030645">
    <property type="component" value="Unassembled WGS sequence"/>
</dbReference>
<evidence type="ECO:0000313" key="2">
    <source>
        <dbReference type="EMBL" id="EXB23120.1"/>
    </source>
</evidence>
<reference evidence="3" key="1">
    <citation type="submission" date="2013-01" db="EMBL/GenBank/DDBJ databases">
        <title>Draft Genome Sequence of a Mulberry Tree, Morus notabilis C.K. Schneid.</title>
        <authorList>
            <person name="He N."/>
            <person name="Zhao S."/>
        </authorList>
    </citation>
    <scope>NUCLEOTIDE SEQUENCE</scope>
</reference>
<proteinExistence type="predicted"/>
<keyword evidence="3" id="KW-1185">Reference proteome</keyword>
<name>W9QBN7_9ROSA</name>
<accession>W9QBN7</accession>
<feature type="coiled-coil region" evidence="1">
    <location>
        <begin position="7"/>
        <end position="34"/>
    </location>
</feature>
<evidence type="ECO:0000313" key="3">
    <source>
        <dbReference type="Proteomes" id="UP000030645"/>
    </source>
</evidence>
<organism evidence="2 3">
    <name type="scientific">Morus notabilis</name>
    <dbReference type="NCBI Taxonomy" id="981085"/>
    <lineage>
        <taxon>Eukaryota</taxon>
        <taxon>Viridiplantae</taxon>
        <taxon>Streptophyta</taxon>
        <taxon>Embryophyta</taxon>
        <taxon>Tracheophyta</taxon>
        <taxon>Spermatophyta</taxon>
        <taxon>Magnoliopsida</taxon>
        <taxon>eudicotyledons</taxon>
        <taxon>Gunneridae</taxon>
        <taxon>Pentapetalae</taxon>
        <taxon>rosids</taxon>
        <taxon>fabids</taxon>
        <taxon>Rosales</taxon>
        <taxon>Moraceae</taxon>
        <taxon>Moreae</taxon>
        <taxon>Morus</taxon>
    </lineage>
</organism>
<protein>
    <submittedName>
        <fullName evidence="2">Uncharacterized protein</fullName>
    </submittedName>
</protein>
<dbReference type="EMBL" id="KE343313">
    <property type="protein sequence ID" value="EXB23120.1"/>
    <property type="molecule type" value="Genomic_DNA"/>
</dbReference>
<dbReference type="AlphaFoldDB" id="W9QBN7"/>
<gene>
    <name evidence="2" type="ORF">L484_016133</name>
</gene>
<evidence type="ECO:0000256" key="1">
    <source>
        <dbReference type="SAM" id="Coils"/>
    </source>
</evidence>
<keyword evidence="1" id="KW-0175">Coiled coil</keyword>
<sequence>MVITARYLTVEGELEELRKSRDSLKELLIKVKDKARTRDEEMLDLRAQLESSDEKVAAKDLQIRELSDLVDEWYTNGWASQCPSQLSKGQIARPMSITAVEVLDCLEMHGLSRNPPGIVLCKAKMSF</sequence>